<gene>
    <name evidence="2" type="ORF">GCM10009802_67790</name>
</gene>
<evidence type="ECO:0000313" key="3">
    <source>
        <dbReference type="Proteomes" id="UP001500443"/>
    </source>
</evidence>
<reference evidence="2 3" key="1">
    <citation type="journal article" date="2019" name="Int. J. Syst. Evol. Microbiol.">
        <title>The Global Catalogue of Microorganisms (GCM) 10K type strain sequencing project: providing services to taxonomists for standard genome sequencing and annotation.</title>
        <authorList>
            <consortium name="The Broad Institute Genomics Platform"/>
            <consortium name="The Broad Institute Genome Sequencing Center for Infectious Disease"/>
            <person name="Wu L."/>
            <person name="Ma J."/>
        </authorList>
    </citation>
    <scope>NUCLEOTIDE SEQUENCE [LARGE SCALE GENOMIC DNA]</scope>
    <source>
        <strain evidence="2 3">JCM 15481</strain>
    </source>
</reference>
<evidence type="ECO:0000256" key="1">
    <source>
        <dbReference type="SAM" id="MobiDB-lite"/>
    </source>
</evidence>
<protein>
    <submittedName>
        <fullName evidence="2">Uncharacterized protein</fullName>
    </submittedName>
</protein>
<organism evidence="2 3">
    <name type="scientific">Streptomyces synnematoformans</name>
    <dbReference type="NCBI Taxonomy" id="415721"/>
    <lineage>
        <taxon>Bacteria</taxon>
        <taxon>Bacillati</taxon>
        <taxon>Actinomycetota</taxon>
        <taxon>Actinomycetes</taxon>
        <taxon>Kitasatosporales</taxon>
        <taxon>Streptomycetaceae</taxon>
        <taxon>Streptomyces</taxon>
    </lineage>
</organism>
<keyword evidence="3" id="KW-1185">Reference proteome</keyword>
<name>A0ABN2AEE1_9ACTN</name>
<comment type="caution">
    <text evidence="2">The sequence shown here is derived from an EMBL/GenBank/DDBJ whole genome shotgun (WGS) entry which is preliminary data.</text>
</comment>
<accession>A0ABN2AEE1</accession>
<sequence>MPGPGRGTAGIPHTATADAHRATTPPPGGDTAHGNGTPMGGPGRRKGPADAGRHGARTRRRR</sequence>
<dbReference type="EMBL" id="BAAAPF010000622">
    <property type="protein sequence ID" value="GAA1517511.1"/>
    <property type="molecule type" value="Genomic_DNA"/>
</dbReference>
<feature type="region of interest" description="Disordered" evidence="1">
    <location>
        <begin position="1"/>
        <end position="62"/>
    </location>
</feature>
<evidence type="ECO:0000313" key="2">
    <source>
        <dbReference type="EMBL" id="GAA1517511.1"/>
    </source>
</evidence>
<dbReference type="Proteomes" id="UP001500443">
    <property type="component" value="Unassembled WGS sequence"/>
</dbReference>
<proteinExistence type="predicted"/>